<dbReference type="InterPro" id="IPR026516">
    <property type="entry name" value="THAP1/10"/>
</dbReference>
<evidence type="ECO:0000256" key="8">
    <source>
        <dbReference type="ARBA" id="ARBA00023125"/>
    </source>
</evidence>
<dbReference type="PANTHER" id="PTHR46600:SF1">
    <property type="entry name" value="THAP DOMAIN-CONTAINING PROTEIN 1"/>
    <property type="match status" value="1"/>
</dbReference>
<keyword evidence="4 12" id="KW-0863">Zinc-finger</keyword>
<keyword evidence="7" id="KW-0175">Coiled coil</keyword>
<dbReference type="SMART" id="SM00692">
    <property type="entry name" value="DM3"/>
    <property type="match status" value="1"/>
</dbReference>
<evidence type="ECO:0000256" key="7">
    <source>
        <dbReference type="ARBA" id="ARBA00023054"/>
    </source>
</evidence>
<dbReference type="GO" id="GO:0008270">
    <property type="term" value="F:zinc ion binding"/>
    <property type="evidence" value="ECO:0007669"/>
    <property type="project" value="UniProtKB-KW"/>
</dbReference>
<keyword evidence="9" id="KW-0804">Transcription</keyword>
<evidence type="ECO:0000256" key="12">
    <source>
        <dbReference type="PROSITE-ProRule" id="PRU00309"/>
    </source>
</evidence>
<evidence type="ECO:0000256" key="5">
    <source>
        <dbReference type="ARBA" id="ARBA00022833"/>
    </source>
</evidence>
<evidence type="ECO:0000313" key="15">
    <source>
        <dbReference type="EMBL" id="KAJ8912162.1"/>
    </source>
</evidence>
<name>A0AAV8VDQ4_9CUCU</name>
<accession>A0AAV8VDQ4</accession>
<keyword evidence="11" id="KW-0131">Cell cycle</keyword>
<dbReference type="SMART" id="SM00980">
    <property type="entry name" value="THAP"/>
    <property type="match status" value="1"/>
</dbReference>
<dbReference type="Proteomes" id="UP001159042">
    <property type="component" value="Unassembled WGS sequence"/>
</dbReference>
<evidence type="ECO:0000256" key="2">
    <source>
        <dbReference type="ARBA" id="ARBA00006177"/>
    </source>
</evidence>
<comment type="similarity">
    <text evidence="2">Belongs to the THAP1 family.</text>
</comment>
<protein>
    <recommendedName>
        <fullName evidence="14">THAP-type domain-containing protein</fullName>
    </recommendedName>
</protein>
<keyword evidence="6" id="KW-0805">Transcription regulation</keyword>
<keyword evidence="5" id="KW-0862">Zinc</keyword>
<dbReference type="Pfam" id="PF05485">
    <property type="entry name" value="THAP"/>
    <property type="match status" value="1"/>
</dbReference>
<keyword evidence="16" id="KW-1185">Reference proteome</keyword>
<reference evidence="15 16" key="1">
    <citation type="journal article" date="2023" name="Insect Mol. Biol.">
        <title>Genome sequencing provides insights into the evolution of gene families encoding plant cell wall-degrading enzymes in longhorned beetles.</title>
        <authorList>
            <person name="Shin N.R."/>
            <person name="Okamura Y."/>
            <person name="Kirsch R."/>
            <person name="Pauchet Y."/>
        </authorList>
    </citation>
    <scope>NUCLEOTIDE SEQUENCE [LARGE SCALE GENOMIC DNA]</scope>
    <source>
        <strain evidence="15">EAD_L_NR</strain>
    </source>
</reference>
<evidence type="ECO:0000256" key="1">
    <source>
        <dbReference type="ARBA" id="ARBA00004642"/>
    </source>
</evidence>
<evidence type="ECO:0000256" key="10">
    <source>
        <dbReference type="ARBA" id="ARBA00023242"/>
    </source>
</evidence>
<dbReference type="PANTHER" id="PTHR46600">
    <property type="entry name" value="THAP DOMAIN-CONTAINING"/>
    <property type="match status" value="1"/>
</dbReference>
<gene>
    <name evidence="15" type="ORF">NQ315_006126</name>
</gene>
<dbReference type="GO" id="GO:0043565">
    <property type="term" value="F:sequence-specific DNA binding"/>
    <property type="evidence" value="ECO:0007669"/>
    <property type="project" value="InterPro"/>
</dbReference>
<evidence type="ECO:0000313" key="16">
    <source>
        <dbReference type="Proteomes" id="UP001159042"/>
    </source>
</evidence>
<feature type="region of interest" description="Disordered" evidence="13">
    <location>
        <begin position="123"/>
        <end position="143"/>
    </location>
</feature>
<dbReference type="EMBL" id="JANEYG010000143">
    <property type="protein sequence ID" value="KAJ8912162.1"/>
    <property type="molecule type" value="Genomic_DNA"/>
</dbReference>
<evidence type="ECO:0000256" key="11">
    <source>
        <dbReference type="ARBA" id="ARBA00023306"/>
    </source>
</evidence>
<evidence type="ECO:0000256" key="6">
    <source>
        <dbReference type="ARBA" id="ARBA00023015"/>
    </source>
</evidence>
<evidence type="ECO:0000256" key="4">
    <source>
        <dbReference type="ARBA" id="ARBA00022771"/>
    </source>
</evidence>
<keyword evidence="3" id="KW-0479">Metal-binding</keyword>
<dbReference type="AlphaFoldDB" id="A0AAV8VDQ4"/>
<keyword evidence="8 12" id="KW-0238">DNA-binding</keyword>
<evidence type="ECO:0000256" key="13">
    <source>
        <dbReference type="SAM" id="MobiDB-lite"/>
    </source>
</evidence>
<comment type="caution">
    <text evidence="15">The sequence shown here is derived from an EMBL/GenBank/DDBJ whole genome shotgun (WGS) entry which is preliminary data.</text>
</comment>
<dbReference type="GO" id="GO:0005654">
    <property type="term" value="C:nucleoplasm"/>
    <property type="evidence" value="ECO:0007669"/>
    <property type="project" value="UniProtKB-SubCell"/>
</dbReference>
<proteinExistence type="inferred from homology"/>
<feature type="domain" description="THAP-type" evidence="14">
    <location>
        <begin position="1"/>
        <end position="79"/>
    </location>
</feature>
<sequence>MPSCDAVYCTNSSKKGFLMKRFPRDPSRRKEWLIRTKRDNWTPTNNSYLCEVHFAPNIWEKIREDGTRKLKGNAIPTIFSFSVPPQKNTIMECNADVTRISPVNALTEPSILACVVADSPLLTSPSTSSETPTSKLTKSIKEK</sequence>
<dbReference type="InterPro" id="IPR006612">
    <property type="entry name" value="THAP_Znf"/>
</dbReference>
<evidence type="ECO:0000259" key="14">
    <source>
        <dbReference type="PROSITE" id="PS50950"/>
    </source>
</evidence>
<evidence type="ECO:0000256" key="3">
    <source>
        <dbReference type="ARBA" id="ARBA00022723"/>
    </source>
</evidence>
<comment type="subcellular location">
    <subcellularLocation>
        <location evidence="1">Nucleus</location>
        <location evidence="1">Nucleoplasm</location>
    </subcellularLocation>
</comment>
<dbReference type="SUPFAM" id="SSF57716">
    <property type="entry name" value="Glucocorticoid receptor-like (DNA-binding domain)"/>
    <property type="match status" value="1"/>
</dbReference>
<organism evidence="15 16">
    <name type="scientific">Exocentrus adspersus</name>
    <dbReference type="NCBI Taxonomy" id="1586481"/>
    <lineage>
        <taxon>Eukaryota</taxon>
        <taxon>Metazoa</taxon>
        <taxon>Ecdysozoa</taxon>
        <taxon>Arthropoda</taxon>
        <taxon>Hexapoda</taxon>
        <taxon>Insecta</taxon>
        <taxon>Pterygota</taxon>
        <taxon>Neoptera</taxon>
        <taxon>Endopterygota</taxon>
        <taxon>Coleoptera</taxon>
        <taxon>Polyphaga</taxon>
        <taxon>Cucujiformia</taxon>
        <taxon>Chrysomeloidea</taxon>
        <taxon>Cerambycidae</taxon>
        <taxon>Lamiinae</taxon>
        <taxon>Acanthocinini</taxon>
        <taxon>Exocentrus</taxon>
    </lineage>
</organism>
<keyword evidence="10" id="KW-0539">Nucleus</keyword>
<evidence type="ECO:0000256" key="9">
    <source>
        <dbReference type="ARBA" id="ARBA00023163"/>
    </source>
</evidence>
<dbReference type="PROSITE" id="PS50950">
    <property type="entry name" value="ZF_THAP"/>
    <property type="match status" value="1"/>
</dbReference>
<feature type="compositionally biased region" description="Low complexity" evidence="13">
    <location>
        <begin position="123"/>
        <end position="137"/>
    </location>
</feature>